<organism evidence="5 6">
    <name type="scientific">Chaetomium globosum (strain ATCC 6205 / CBS 148.51 / DSM 1962 / NBRC 6347 / NRRL 1970)</name>
    <name type="common">Soil fungus</name>
    <dbReference type="NCBI Taxonomy" id="306901"/>
    <lineage>
        <taxon>Eukaryota</taxon>
        <taxon>Fungi</taxon>
        <taxon>Dikarya</taxon>
        <taxon>Ascomycota</taxon>
        <taxon>Pezizomycotina</taxon>
        <taxon>Sordariomycetes</taxon>
        <taxon>Sordariomycetidae</taxon>
        <taxon>Sordariales</taxon>
        <taxon>Chaetomiaceae</taxon>
        <taxon>Chaetomium</taxon>
    </lineage>
</organism>
<dbReference type="HOGENOM" id="CLU_894284_0_0_1"/>
<dbReference type="GO" id="GO:0004842">
    <property type="term" value="F:ubiquitin-protein transferase activity"/>
    <property type="evidence" value="ECO:0007669"/>
    <property type="project" value="TreeGrafter"/>
</dbReference>
<feature type="compositionally biased region" description="Pro residues" evidence="4">
    <location>
        <begin position="177"/>
        <end position="188"/>
    </location>
</feature>
<dbReference type="Proteomes" id="UP000001056">
    <property type="component" value="Unassembled WGS sequence"/>
</dbReference>
<dbReference type="GO" id="GO:0008270">
    <property type="term" value="F:zinc ion binding"/>
    <property type="evidence" value="ECO:0007669"/>
    <property type="project" value="UniProtKB-KW"/>
</dbReference>
<dbReference type="PROSITE" id="PS00518">
    <property type="entry name" value="ZF_RING_1"/>
    <property type="match status" value="1"/>
</dbReference>
<keyword evidence="3" id="KW-0862">Zinc</keyword>
<dbReference type="EMBL" id="CH408031">
    <property type="protein sequence ID" value="EAQ88766.1"/>
    <property type="molecule type" value="Genomic_DNA"/>
</dbReference>
<evidence type="ECO:0000256" key="4">
    <source>
        <dbReference type="SAM" id="MobiDB-lite"/>
    </source>
</evidence>
<dbReference type="eggNOG" id="ENOG502SDJU">
    <property type="taxonomic scope" value="Eukaryota"/>
</dbReference>
<dbReference type="PANTHER" id="PTHR28042">
    <property type="entry name" value="E3 UBIQUITIN-PROTEIN LIGASE COMPLEX SLX5-SLX8 SUBUNIT SLX5"/>
    <property type="match status" value="1"/>
</dbReference>
<feature type="compositionally biased region" description="Acidic residues" evidence="4">
    <location>
        <begin position="45"/>
        <end position="91"/>
    </location>
</feature>
<dbReference type="STRING" id="306901.Q2H7I0"/>
<dbReference type="InParanoid" id="Q2H7I0"/>
<evidence type="ECO:0000256" key="1">
    <source>
        <dbReference type="ARBA" id="ARBA00022723"/>
    </source>
</evidence>
<evidence type="ECO:0008006" key="7">
    <source>
        <dbReference type="Google" id="ProtNLM"/>
    </source>
</evidence>
<evidence type="ECO:0000256" key="3">
    <source>
        <dbReference type="ARBA" id="ARBA00022833"/>
    </source>
</evidence>
<dbReference type="RefSeq" id="XP_001221480.1">
    <property type="nucleotide sequence ID" value="XM_001221479.1"/>
</dbReference>
<protein>
    <recommendedName>
        <fullName evidence="7">RING-type domain-containing protein</fullName>
    </recommendedName>
</protein>
<dbReference type="OrthoDB" id="2398441at2759"/>
<name>Q2H7I0_CHAGB</name>
<proteinExistence type="predicted"/>
<reference evidence="6" key="1">
    <citation type="journal article" date="2015" name="Genome Announc.">
        <title>Draft genome sequence of the cellulolytic fungus Chaetomium globosum.</title>
        <authorList>
            <person name="Cuomo C.A."/>
            <person name="Untereiner W.A."/>
            <person name="Ma L.-J."/>
            <person name="Grabherr M."/>
            <person name="Birren B.W."/>
        </authorList>
    </citation>
    <scope>NUCLEOTIDE SEQUENCE [LARGE SCALE GENOMIC DNA]</scope>
    <source>
        <strain evidence="6">ATCC 6205 / CBS 148.51 / DSM 1962 / NBRC 6347 / NRRL 1970</strain>
    </source>
</reference>
<evidence type="ECO:0000313" key="6">
    <source>
        <dbReference type="Proteomes" id="UP000001056"/>
    </source>
</evidence>
<gene>
    <name evidence="5" type="ORF">CHGG_05385</name>
</gene>
<dbReference type="InterPro" id="IPR038886">
    <property type="entry name" value="E3_SLX5/Rfp1"/>
</dbReference>
<evidence type="ECO:0000313" key="5">
    <source>
        <dbReference type="EMBL" id="EAQ88766.1"/>
    </source>
</evidence>
<feature type="compositionally biased region" description="Basic and acidic residues" evidence="4">
    <location>
        <begin position="1"/>
        <end position="10"/>
    </location>
</feature>
<keyword evidence="2" id="KW-0863">Zinc-finger</keyword>
<dbReference type="InterPro" id="IPR017907">
    <property type="entry name" value="Znf_RING_CS"/>
</dbReference>
<keyword evidence="1" id="KW-0479">Metal-binding</keyword>
<feature type="region of interest" description="Disordered" evidence="4">
    <location>
        <begin position="167"/>
        <end position="200"/>
    </location>
</feature>
<feature type="region of interest" description="Disordered" evidence="4">
    <location>
        <begin position="1"/>
        <end position="102"/>
    </location>
</feature>
<feature type="region of interest" description="Disordered" evidence="4">
    <location>
        <begin position="266"/>
        <end position="311"/>
    </location>
</feature>
<dbReference type="VEuPathDB" id="FungiDB:CHGG_05385"/>
<evidence type="ECO:0000256" key="2">
    <source>
        <dbReference type="ARBA" id="ARBA00022771"/>
    </source>
</evidence>
<keyword evidence="6" id="KW-1185">Reference proteome</keyword>
<dbReference type="GeneID" id="4390000"/>
<sequence>MDNRDPRPIDLEDLLSDPFDPAPPHPASDFSSWPAESSPAPGGDEGMDTDGSEMELSDEDFDDEGQNEEDYDGRDEDEDDEEESDAGETLEDAFLADGGVGDLDGFMDDFEFEFEPWAAGAHGRVEDDDEGLFVDQGPGFLPPLEEILSNVRRNHARALDLVSELHSESRQRATVPRPNPTTFPPPPAREGFTRDTGNDDNVIICPSCEEELKYDPDAGIDDSTRPAKKIRTRKDHEEHHFWALKDCGHVYCRNCYENRSVRKPTAKTPMTRFRRDPGPSVPPKKSLRPVDRLARSEAQQPSQTGVGPCFL</sequence>
<accession>Q2H7I0</accession>
<dbReference type="PANTHER" id="PTHR28042:SF1">
    <property type="entry name" value="E3 UBIQUITIN-PROTEIN LIGASE COMPLEX SLX5-SLX8 SUBUNIT SLX5"/>
    <property type="match status" value="1"/>
</dbReference>
<dbReference type="AlphaFoldDB" id="Q2H7I0"/>
<dbReference type="GO" id="GO:0033768">
    <property type="term" value="C:SUMO-targeted ubiquitin ligase complex"/>
    <property type="evidence" value="ECO:0007669"/>
    <property type="project" value="TreeGrafter"/>
</dbReference>